<keyword evidence="4" id="KW-1185">Reference proteome</keyword>
<dbReference type="OrthoDB" id="7842999at2"/>
<feature type="domain" description="EamA" evidence="2">
    <location>
        <begin position="6"/>
        <end position="136"/>
    </location>
</feature>
<reference evidence="3 4" key="1">
    <citation type="submission" date="2018-05" db="EMBL/GenBank/DDBJ databases">
        <title>Acuticoccus sediminis sp. nov., isolated from deep-sea sediment of Indian Ocean.</title>
        <authorList>
            <person name="Liu X."/>
            <person name="Lai Q."/>
            <person name="Du Y."/>
            <person name="Sun F."/>
            <person name="Zhang X."/>
            <person name="Wang S."/>
            <person name="Shao Z."/>
        </authorList>
    </citation>
    <scope>NUCLEOTIDE SEQUENCE [LARGE SCALE GENOMIC DNA]</scope>
    <source>
        <strain evidence="3 4">PTG4-2</strain>
    </source>
</reference>
<feature type="domain" description="EamA" evidence="2">
    <location>
        <begin position="154"/>
        <end position="284"/>
    </location>
</feature>
<dbReference type="Pfam" id="PF00892">
    <property type="entry name" value="EamA"/>
    <property type="match status" value="2"/>
</dbReference>
<keyword evidence="1" id="KW-0472">Membrane</keyword>
<proteinExistence type="predicted"/>
<evidence type="ECO:0000256" key="1">
    <source>
        <dbReference type="SAM" id="Phobius"/>
    </source>
</evidence>
<protein>
    <recommendedName>
        <fullName evidence="2">EamA domain-containing protein</fullName>
    </recommendedName>
</protein>
<feature type="transmembrane region" description="Helical" evidence="1">
    <location>
        <begin position="34"/>
        <end position="54"/>
    </location>
</feature>
<feature type="transmembrane region" description="Helical" evidence="1">
    <location>
        <begin position="6"/>
        <end position="27"/>
    </location>
</feature>
<evidence type="ECO:0000313" key="3">
    <source>
        <dbReference type="EMBL" id="RAI00783.1"/>
    </source>
</evidence>
<feature type="transmembrane region" description="Helical" evidence="1">
    <location>
        <begin position="213"/>
        <end position="232"/>
    </location>
</feature>
<accession>A0A8B2NUD6</accession>
<feature type="transmembrane region" description="Helical" evidence="1">
    <location>
        <begin position="60"/>
        <end position="82"/>
    </location>
</feature>
<feature type="transmembrane region" description="Helical" evidence="1">
    <location>
        <begin position="120"/>
        <end position="138"/>
    </location>
</feature>
<evidence type="ECO:0000259" key="2">
    <source>
        <dbReference type="Pfam" id="PF00892"/>
    </source>
</evidence>
<gene>
    <name evidence="3" type="ORF">DLJ53_16195</name>
</gene>
<feature type="transmembrane region" description="Helical" evidence="1">
    <location>
        <begin position="94"/>
        <end position="114"/>
    </location>
</feature>
<feature type="transmembrane region" description="Helical" evidence="1">
    <location>
        <begin position="150"/>
        <end position="169"/>
    </location>
</feature>
<dbReference type="AlphaFoldDB" id="A0A8B2NUD6"/>
<dbReference type="RefSeq" id="WP_111347178.1">
    <property type="nucleotide sequence ID" value="NZ_QHHQ01000003.1"/>
</dbReference>
<evidence type="ECO:0000313" key="4">
    <source>
        <dbReference type="Proteomes" id="UP000249590"/>
    </source>
</evidence>
<dbReference type="InterPro" id="IPR037185">
    <property type="entry name" value="EmrE-like"/>
</dbReference>
<keyword evidence="1" id="KW-0812">Transmembrane</keyword>
<comment type="caution">
    <text evidence="3">The sequence shown here is derived from an EMBL/GenBank/DDBJ whole genome shotgun (WGS) entry which is preliminary data.</text>
</comment>
<dbReference type="InterPro" id="IPR000620">
    <property type="entry name" value="EamA_dom"/>
</dbReference>
<dbReference type="SUPFAM" id="SSF103481">
    <property type="entry name" value="Multidrug resistance efflux transporter EmrE"/>
    <property type="match status" value="2"/>
</dbReference>
<dbReference type="GO" id="GO:0016020">
    <property type="term" value="C:membrane"/>
    <property type="evidence" value="ECO:0007669"/>
    <property type="project" value="InterPro"/>
</dbReference>
<feature type="transmembrane region" description="Helical" evidence="1">
    <location>
        <begin position="181"/>
        <end position="201"/>
    </location>
</feature>
<dbReference type="EMBL" id="QHHQ01000003">
    <property type="protein sequence ID" value="RAI00783.1"/>
    <property type="molecule type" value="Genomic_DNA"/>
</dbReference>
<feature type="transmembrane region" description="Helical" evidence="1">
    <location>
        <begin position="267"/>
        <end position="285"/>
    </location>
</feature>
<organism evidence="3 4">
    <name type="scientific">Acuticoccus sediminis</name>
    <dbReference type="NCBI Taxonomy" id="2184697"/>
    <lineage>
        <taxon>Bacteria</taxon>
        <taxon>Pseudomonadati</taxon>
        <taxon>Pseudomonadota</taxon>
        <taxon>Alphaproteobacteria</taxon>
        <taxon>Hyphomicrobiales</taxon>
        <taxon>Amorphaceae</taxon>
        <taxon>Acuticoccus</taxon>
    </lineage>
</organism>
<keyword evidence="1" id="KW-1133">Transmembrane helix</keyword>
<feature type="transmembrane region" description="Helical" evidence="1">
    <location>
        <begin position="238"/>
        <end position="255"/>
    </location>
</feature>
<dbReference type="Proteomes" id="UP000249590">
    <property type="component" value="Unassembled WGS sequence"/>
</dbReference>
<sequence>MEPVLALLAVAAAFSFALALVLAPYALRGAGPLVGGAISVPTSAALFLLISPLTVDWSAWAMPGAAVFAATGALFPAAVTLLSFASNRHNGPNLTGALGNLTPLFAILIAAIVFGDVPRLSQMVGVCAIFGGLSLLAVERWRNVPRAALIFMALPILSAMVRGATQPAIKFGMESWPDPMAAVTIGYCVSALVLLTVRLAFAPRRVTLGRAAGWYMVVGVANGVAVLLLYNALSRGPVTVVAPIVATYPIFTLALDRIIHRSRRVTVMTAAGVAISVCGIIVVLAT</sequence>
<name>A0A8B2NUD6_9HYPH</name>